<dbReference type="PANTHER" id="PTHR44379:SF2">
    <property type="entry name" value="BLR6218 PROTEIN"/>
    <property type="match status" value="1"/>
</dbReference>
<evidence type="ECO:0000259" key="6">
    <source>
        <dbReference type="PROSITE" id="PS51085"/>
    </source>
</evidence>
<keyword evidence="8" id="KW-1185">Reference proteome</keyword>
<dbReference type="InterPro" id="IPR051452">
    <property type="entry name" value="Diverse_Oxidoreductases"/>
</dbReference>
<dbReference type="Pfam" id="PF00111">
    <property type="entry name" value="Fer2"/>
    <property type="match status" value="1"/>
</dbReference>
<dbReference type="InterPro" id="IPR001041">
    <property type="entry name" value="2Fe-2S_ferredoxin-type"/>
</dbReference>
<dbReference type="InterPro" id="IPR036010">
    <property type="entry name" value="2Fe-2S_ferredoxin-like_sf"/>
</dbReference>
<evidence type="ECO:0000256" key="5">
    <source>
        <dbReference type="ARBA" id="ARBA00023014"/>
    </source>
</evidence>
<dbReference type="InterPro" id="IPR012675">
    <property type="entry name" value="Beta-grasp_dom_sf"/>
</dbReference>
<proteinExistence type="predicted"/>
<reference evidence="7 8" key="1">
    <citation type="submission" date="2023-09" db="EMBL/GenBank/DDBJ databases">
        <title>Xinfangfangia sedmenti sp. nov., isolated the sedment.</title>
        <authorList>
            <person name="Xu L."/>
        </authorList>
    </citation>
    <scope>NUCLEOTIDE SEQUENCE [LARGE SCALE GENOMIC DNA]</scope>
    <source>
        <strain evidence="7 8">LG-4</strain>
    </source>
</reference>
<dbReference type="InterPro" id="IPR006058">
    <property type="entry name" value="2Fe2S_fd_BS"/>
</dbReference>
<keyword evidence="4" id="KW-0408">Iron</keyword>
<keyword evidence="5" id="KW-0411">Iron-sulfur</keyword>
<gene>
    <name evidence="7" type="ORF">RGD00_01435</name>
</gene>
<dbReference type="Gene3D" id="3.10.20.30">
    <property type="match status" value="1"/>
</dbReference>
<organism evidence="7 8">
    <name type="scientific">Ruixingdingia sedimenti</name>
    <dbReference type="NCBI Taxonomy" id="3073604"/>
    <lineage>
        <taxon>Bacteria</taxon>
        <taxon>Pseudomonadati</taxon>
        <taxon>Pseudomonadota</taxon>
        <taxon>Alphaproteobacteria</taxon>
        <taxon>Rhodobacterales</taxon>
        <taxon>Paracoccaceae</taxon>
        <taxon>Ruixingdingia</taxon>
    </lineage>
</organism>
<evidence type="ECO:0000256" key="4">
    <source>
        <dbReference type="ARBA" id="ARBA00023004"/>
    </source>
</evidence>
<dbReference type="Gene3D" id="1.10.150.120">
    <property type="entry name" value="[2Fe-2S]-binding domain"/>
    <property type="match status" value="1"/>
</dbReference>
<keyword evidence="1" id="KW-0001">2Fe-2S</keyword>
<dbReference type="PROSITE" id="PS51085">
    <property type="entry name" value="2FE2S_FER_2"/>
    <property type="match status" value="1"/>
</dbReference>
<evidence type="ECO:0000313" key="8">
    <source>
        <dbReference type="Proteomes" id="UP001247754"/>
    </source>
</evidence>
<dbReference type="EMBL" id="JAVKPH010000001">
    <property type="protein sequence ID" value="MDR5651255.1"/>
    <property type="molecule type" value="Genomic_DNA"/>
</dbReference>
<sequence length="159" mass="16857">MTIDLTVNGQPRRFAGDPRTPLIDLLREDLRLTGAKAVCREGFCGTCTVLVDGQPVPACLRPVGLLAGAEITTVEGLAPQGDLNPVQRAFLDHDVVQCGMCFSGMVVTLTALLHRNTAPTRAEVKAALTGNMCRCTGYERIVDAVLSLAPADPPTEAAR</sequence>
<protein>
    <submittedName>
        <fullName evidence="7">(2Fe-2S)-binding protein</fullName>
    </submittedName>
</protein>
<comment type="caution">
    <text evidence="7">The sequence shown here is derived from an EMBL/GenBank/DDBJ whole genome shotgun (WGS) entry which is preliminary data.</text>
</comment>
<dbReference type="CDD" id="cd00207">
    <property type="entry name" value="fer2"/>
    <property type="match status" value="1"/>
</dbReference>
<dbReference type="PROSITE" id="PS00197">
    <property type="entry name" value="2FE2S_FER_1"/>
    <property type="match status" value="1"/>
</dbReference>
<dbReference type="InterPro" id="IPR002888">
    <property type="entry name" value="2Fe-2S-bd"/>
</dbReference>
<evidence type="ECO:0000256" key="2">
    <source>
        <dbReference type="ARBA" id="ARBA00022723"/>
    </source>
</evidence>
<dbReference type="SUPFAM" id="SSF47741">
    <property type="entry name" value="CO dehydrogenase ISP C-domain like"/>
    <property type="match status" value="1"/>
</dbReference>
<dbReference type="InterPro" id="IPR036884">
    <property type="entry name" value="2Fe-2S-bd_dom_sf"/>
</dbReference>
<keyword evidence="2" id="KW-0479">Metal-binding</keyword>
<evidence type="ECO:0000313" key="7">
    <source>
        <dbReference type="EMBL" id="MDR5651255.1"/>
    </source>
</evidence>
<evidence type="ECO:0000256" key="1">
    <source>
        <dbReference type="ARBA" id="ARBA00022714"/>
    </source>
</evidence>
<dbReference type="Pfam" id="PF01799">
    <property type="entry name" value="Fer2_2"/>
    <property type="match status" value="1"/>
</dbReference>
<dbReference type="Proteomes" id="UP001247754">
    <property type="component" value="Unassembled WGS sequence"/>
</dbReference>
<name>A0ABU1F314_9RHOB</name>
<feature type="domain" description="2Fe-2S ferredoxin-type" evidence="6">
    <location>
        <begin position="1"/>
        <end position="77"/>
    </location>
</feature>
<dbReference type="RefSeq" id="WP_310455346.1">
    <property type="nucleotide sequence ID" value="NZ_JAVKPH010000001.1"/>
</dbReference>
<dbReference type="SUPFAM" id="SSF54292">
    <property type="entry name" value="2Fe-2S ferredoxin-like"/>
    <property type="match status" value="1"/>
</dbReference>
<accession>A0ABU1F314</accession>
<dbReference type="PANTHER" id="PTHR44379">
    <property type="entry name" value="OXIDOREDUCTASE WITH IRON-SULFUR SUBUNIT"/>
    <property type="match status" value="1"/>
</dbReference>
<keyword evidence="3" id="KW-0560">Oxidoreductase</keyword>
<evidence type="ECO:0000256" key="3">
    <source>
        <dbReference type="ARBA" id="ARBA00023002"/>
    </source>
</evidence>